<feature type="region of interest" description="Disordered" evidence="1">
    <location>
        <begin position="35"/>
        <end position="111"/>
    </location>
</feature>
<evidence type="ECO:0000256" key="1">
    <source>
        <dbReference type="SAM" id="MobiDB-lite"/>
    </source>
</evidence>
<dbReference type="Proteomes" id="UP000799436">
    <property type="component" value="Unassembled WGS sequence"/>
</dbReference>
<evidence type="ECO:0000313" key="3">
    <source>
        <dbReference type="Proteomes" id="UP000799436"/>
    </source>
</evidence>
<dbReference type="AlphaFoldDB" id="A0A6G1L3B3"/>
<name>A0A6G1L3B3_9PEZI</name>
<proteinExistence type="predicted"/>
<feature type="region of interest" description="Disordered" evidence="1">
    <location>
        <begin position="168"/>
        <end position="242"/>
    </location>
</feature>
<protein>
    <submittedName>
        <fullName evidence="2">Uncharacterized protein</fullName>
    </submittedName>
</protein>
<organism evidence="2 3">
    <name type="scientific">Teratosphaeria nubilosa</name>
    <dbReference type="NCBI Taxonomy" id="161662"/>
    <lineage>
        <taxon>Eukaryota</taxon>
        <taxon>Fungi</taxon>
        <taxon>Dikarya</taxon>
        <taxon>Ascomycota</taxon>
        <taxon>Pezizomycotina</taxon>
        <taxon>Dothideomycetes</taxon>
        <taxon>Dothideomycetidae</taxon>
        <taxon>Mycosphaerellales</taxon>
        <taxon>Teratosphaeriaceae</taxon>
        <taxon>Teratosphaeria</taxon>
    </lineage>
</organism>
<gene>
    <name evidence="2" type="ORF">EJ03DRAFT_156830</name>
</gene>
<sequence>MQTTPTKINMSLSCATPPPPLPRSFSCSNVFKTGRCSRDESESPVQASRYRVDSRPSLEVENSYASLPPRQRAQRGHSLSKLQPSHASVPPQQILHISKRDENLLENSARRSSVTLGAFDHKRKGSKESNANVFGYSTATGPSYIHQHSRGGSDGTTTTKSAGVSSIFSRHNRSGSDESQGSAHTGKTSLSASRHQLRRKQAFTGLNTAHPEPAQPSAFPPERTSAFGNRNPTAGLVGRPRKSNISTIMSRAKKSMFGKQENEEDNAVQRDSAVSFASMLYAAAARNQQETTVSPESNVEVAAPGMSFSMRA</sequence>
<accession>A0A6G1L3B3</accession>
<keyword evidence="3" id="KW-1185">Reference proteome</keyword>
<feature type="compositionally biased region" description="Polar residues" evidence="1">
    <location>
        <begin position="177"/>
        <end position="194"/>
    </location>
</feature>
<dbReference type="EMBL" id="ML995857">
    <property type="protein sequence ID" value="KAF2767357.1"/>
    <property type="molecule type" value="Genomic_DNA"/>
</dbReference>
<reference evidence="2" key="1">
    <citation type="journal article" date="2020" name="Stud. Mycol.">
        <title>101 Dothideomycetes genomes: a test case for predicting lifestyles and emergence of pathogens.</title>
        <authorList>
            <person name="Haridas S."/>
            <person name="Albert R."/>
            <person name="Binder M."/>
            <person name="Bloem J."/>
            <person name="Labutti K."/>
            <person name="Salamov A."/>
            <person name="Andreopoulos B."/>
            <person name="Baker S."/>
            <person name="Barry K."/>
            <person name="Bills G."/>
            <person name="Bluhm B."/>
            <person name="Cannon C."/>
            <person name="Castanera R."/>
            <person name="Culley D."/>
            <person name="Daum C."/>
            <person name="Ezra D."/>
            <person name="Gonzalez J."/>
            <person name="Henrissat B."/>
            <person name="Kuo A."/>
            <person name="Liang C."/>
            <person name="Lipzen A."/>
            <person name="Lutzoni F."/>
            <person name="Magnuson J."/>
            <person name="Mondo S."/>
            <person name="Nolan M."/>
            <person name="Ohm R."/>
            <person name="Pangilinan J."/>
            <person name="Park H.-J."/>
            <person name="Ramirez L."/>
            <person name="Alfaro M."/>
            <person name="Sun H."/>
            <person name="Tritt A."/>
            <person name="Yoshinaga Y."/>
            <person name="Zwiers L.-H."/>
            <person name="Turgeon B."/>
            <person name="Goodwin S."/>
            <person name="Spatafora J."/>
            <person name="Crous P."/>
            <person name="Grigoriev I."/>
        </authorList>
    </citation>
    <scope>NUCLEOTIDE SEQUENCE</scope>
    <source>
        <strain evidence="2">CBS 116005</strain>
    </source>
</reference>
<dbReference type="OrthoDB" id="10417994at2759"/>
<feature type="region of interest" description="Disordered" evidence="1">
    <location>
        <begin position="1"/>
        <end position="23"/>
    </location>
</feature>
<feature type="compositionally biased region" description="Polar residues" evidence="1">
    <location>
        <begin position="1"/>
        <end position="14"/>
    </location>
</feature>
<evidence type="ECO:0000313" key="2">
    <source>
        <dbReference type="EMBL" id="KAF2767357.1"/>
    </source>
</evidence>